<dbReference type="EMBL" id="PDTI01000031">
    <property type="protein sequence ID" value="PIE62740.1"/>
    <property type="molecule type" value="Genomic_DNA"/>
</dbReference>
<evidence type="ECO:0000313" key="3">
    <source>
        <dbReference type="Proteomes" id="UP000231203"/>
    </source>
</evidence>
<sequence length="328" mass="36979">MPKEITHLTLAEHVIRDLPGSSQFFQPVQTFPALFLLGAVCPDSPFYYLAGPRKKQIQALAGLFHRPGKEALAPVLRFLNDHRTTPPALALAAGAVCHIMSDTIFHPLVYYYTGMSGLHHGATARHRYFETAMDVHFQYLFRGKTRLHKIIRQTKVSRPTLYTLMASLFWPQCPQTSLLKRTLQWHSISHALFGASVIRKVTIKMAGTSHPVADPTAGLIYPFSKPCALPFFSGQLKYRHPCSGDFYNTELPTLVRKAVNATLAVLDTIDRAMGESQEKEKRPRFESLVMVDTDLPEVCPDLPKEMFEVWIGQQDIKPIVYQGVTMPF</sequence>
<gene>
    <name evidence="2" type="ORF">CSA25_03740</name>
</gene>
<dbReference type="Proteomes" id="UP000231203">
    <property type="component" value="Unassembled WGS sequence"/>
</dbReference>
<feature type="domain" description="Phospholipase C/D" evidence="1">
    <location>
        <begin position="6"/>
        <end position="166"/>
    </location>
</feature>
<reference evidence="2 3" key="1">
    <citation type="submission" date="2017-10" db="EMBL/GenBank/DDBJ databases">
        <title>Novel microbial diversity and functional potential in the marine mammal oral microbiome.</title>
        <authorList>
            <person name="Dudek N.K."/>
            <person name="Sun C.L."/>
            <person name="Burstein D."/>
            <person name="Kantor R.S."/>
            <person name="Aliaga Goltsman D.S."/>
            <person name="Bik E.M."/>
            <person name="Thomas B.C."/>
            <person name="Banfield J.F."/>
            <person name="Relman D.A."/>
        </authorList>
    </citation>
    <scope>NUCLEOTIDE SEQUENCE [LARGE SCALE GENOMIC DNA]</scope>
    <source>
        <strain evidence="2">DOLJORAL78_47_202</strain>
    </source>
</reference>
<dbReference type="InterPro" id="IPR029002">
    <property type="entry name" value="PLPC/GPLD1"/>
</dbReference>
<organism evidence="2 3">
    <name type="scientific">Desulfobacter postgatei</name>
    <dbReference type="NCBI Taxonomy" id="2293"/>
    <lineage>
        <taxon>Bacteria</taxon>
        <taxon>Pseudomonadati</taxon>
        <taxon>Thermodesulfobacteriota</taxon>
        <taxon>Desulfobacteria</taxon>
        <taxon>Desulfobacterales</taxon>
        <taxon>Desulfobacteraceae</taxon>
        <taxon>Desulfobacter</taxon>
    </lineage>
</organism>
<evidence type="ECO:0000313" key="2">
    <source>
        <dbReference type="EMBL" id="PIE62740.1"/>
    </source>
</evidence>
<comment type="caution">
    <text evidence="2">The sequence shown here is derived from an EMBL/GenBank/DDBJ whole genome shotgun (WGS) entry which is preliminary data.</text>
</comment>
<dbReference type="AlphaFoldDB" id="A0A2G6MS28"/>
<protein>
    <recommendedName>
        <fullName evidence="1">Phospholipase C/D domain-containing protein</fullName>
    </recommendedName>
</protein>
<accession>A0A2G6MS28</accession>
<name>A0A2G6MS28_9BACT</name>
<proteinExistence type="predicted"/>
<dbReference type="Pfam" id="PF00882">
    <property type="entry name" value="Zn_dep_PLPC"/>
    <property type="match status" value="1"/>
</dbReference>
<evidence type="ECO:0000259" key="1">
    <source>
        <dbReference type="Pfam" id="PF00882"/>
    </source>
</evidence>